<dbReference type="EMBL" id="JABBWD010000040">
    <property type="protein sequence ID" value="KAG1774657.1"/>
    <property type="molecule type" value="Genomic_DNA"/>
</dbReference>
<evidence type="ECO:0000256" key="1">
    <source>
        <dbReference type="SAM" id="SignalP"/>
    </source>
</evidence>
<name>A0A9P6ZQY9_9AGAM</name>
<gene>
    <name evidence="2" type="ORF">EV702DRAFT_521981</name>
</gene>
<evidence type="ECO:0000313" key="3">
    <source>
        <dbReference type="Proteomes" id="UP000714275"/>
    </source>
</evidence>
<evidence type="ECO:0000313" key="2">
    <source>
        <dbReference type="EMBL" id="KAG1774657.1"/>
    </source>
</evidence>
<proteinExistence type="predicted"/>
<dbReference type="Proteomes" id="UP000714275">
    <property type="component" value="Unassembled WGS sequence"/>
</dbReference>
<sequence>MVLLSCPALRLNCVISLLMVLQRQPIPIGFFRRWPNDIPPTKSCFTLTRRCVFPCQYILQHVFELMACSRIWVQPHRGNRGRRYRIYR</sequence>
<reference evidence="2" key="1">
    <citation type="journal article" date="2020" name="New Phytol.">
        <title>Comparative genomics reveals dynamic genome evolution in host specialist ectomycorrhizal fungi.</title>
        <authorList>
            <person name="Lofgren L.A."/>
            <person name="Nguyen N.H."/>
            <person name="Vilgalys R."/>
            <person name="Ruytinx J."/>
            <person name="Liao H.L."/>
            <person name="Branco S."/>
            <person name="Kuo A."/>
            <person name="LaButti K."/>
            <person name="Lipzen A."/>
            <person name="Andreopoulos W."/>
            <person name="Pangilinan J."/>
            <person name="Riley R."/>
            <person name="Hundley H."/>
            <person name="Na H."/>
            <person name="Barry K."/>
            <person name="Grigoriev I.V."/>
            <person name="Stajich J.E."/>
            <person name="Kennedy P.G."/>
        </authorList>
    </citation>
    <scope>NUCLEOTIDE SEQUENCE</scope>
    <source>
        <strain evidence="2">DOB743</strain>
    </source>
</reference>
<dbReference type="AlphaFoldDB" id="A0A9P6ZQY9"/>
<keyword evidence="1" id="KW-0732">Signal</keyword>
<feature type="chain" id="PRO_5040345811" description="Secreted protein" evidence="1">
    <location>
        <begin position="17"/>
        <end position="88"/>
    </location>
</feature>
<feature type="signal peptide" evidence="1">
    <location>
        <begin position="1"/>
        <end position="16"/>
    </location>
</feature>
<accession>A0A9P6ZQY9</accession>
<protein>
    <recommendedName>
        <fullName evidence="4">Secreted protein</fullName>
    </recommendedName>
</protein>
<evidence type="ECO:0008006" key="4">
    <source>
        <dbReference type="Google" id="ProtNLM"/>
    </source>
</evidence>
<organism evidence="2 3">
    <name type="scientific">Suillus placidus</name>
    <dbReference type="NCBI Taxonomy" id="48579"/>
    <lineage>
        <taxon>Eukaryota</taxon>
        <taxon>Fungi</taxon>
        <taxon>Dikarya</taxon>
        <taxon>Basidiomycota</taxon>
        <taxon>Agaricomycotina</taxon>
        <taxon>Agaricomycetes</taxon>
        <taxon>Agaricomycetidae</taxon>
        <taxon>Boletales</taxon>
        <taxon>Suillineae</taxon>
        <taxon>Suillaceae</taxon>
        <taxon>Suillus</taxon>
    </lineage>
</organism>
<keyword evidence="3" id="KW-1185">Reference proteome</keyword>
<comment type="caution">
    <text evidence="2">The sequence shown here is derived from an EMBL/GenBank/DDBJ whole genome shotgun (WGS) entry which is preliminary data.</text>
</comment>